<name>A0AC34Q8K0_9BILA</name>
<dbReference type="Proteomes" id="UP000887576">
    <property type="component" value="Unplaced"/>
</dbReference>
<organism evidence="1 2">
    <name type="scientific">Panagrolaimus sp. JU765</name>
    <dbReference type="NCBI Taxonomy" id="591449"/>
    <lineage>
        <taxon>Eukaryota</taxon>
        <taxon>Metazoa</taxon>
        <taxon>Ecdysozoa</taxon>
        <taxon>Nematoda</taxon>
        <taxon>Chromadorea</taxon>
        <taxon>Rhabditida</taxon>
        <taxon>Tylenchina</taxon>
        <taxon>Panagrolaimomorpha</taxon>
        <taxon>Panagrolaimoidea</taxon>
        <taxon>Panagrolaimidae</taxon>
        <taxon>Panagrolaimus</taxon>
    </lineage>
</organism>
<sequence length="235" mass="27419">MKKASQKKQQVRESGLLGQHGKGDDAKKILQREKLGIVVEIGQLRKELAQLKDARNARLAEKTPEMEESRKEVDELQKEMDVLRKEFDLCKSQNVAFEQRLTKARHDLDKQIRKSQKELDMALFNLNKYYSDYVIQNLSQRADYLTASPERVRLFVTQFINSNQPIQRDCIQRNPIDLVWMNTLFLQKLQTVGGIKRRIIDNRKEASLPKPDVSAGPEVDQPVQKRPRFQGYVVW</sequence>
<accession>A0AC34Q8K0</accession>
<reference evidence="2" key="1">
    <citation type="submission" date="2022-11" db="UniProtKB">
        <authorList>
            <consortium name="WormBaseParasite"/>
        </authorList>
    </citation>
    <scope>IDENTIFICATION</scope>
</reference>
<protein>
    <submittedName>
        <fullName evidence="2">Uncharacterized protein</fullName>
    </submittedName>
</protein>
<proteinExistence type="predicted"/>
<evidence type="ECO:0000313" key="1">
    <source>
        <dbReference type="Proteomes" id="UP000887576"/>
    </source>
</evidence>
<evidence type="ECO:0000313" key="2">
    <source>
        <dbReference type="WBParaSite" id="JU765_v2.g1410.t1"/>
    </source>
</evidence>
<dbReference type="WBParaSite" id="JU765_v2.g1410.t1">
    <property type="protein sequence ID" value="JU765_v2.g1410.t1"/>
    <property type="gene ID" value="JU765_v2.g1410"/>
</dbReference>